<protein>
    <submittedName>
        <fullName evidence="3">Protein-tyrosine phosphatase</fullName>
    </submittedName>
</protein>
<dbReference type="PANTHER" id="PTHR31126:SF1">
    <property type="entry name" value="TYROSINE SPECIFIC PROTEIN PHOSPHATASES DOMAIN-CONTAINING PROTEIN"/>
    <property type="match status" value="1"/>
</dbReference>
<dbReference type="AlphaFoldDB" id="A0A1I2H3F2"/>
<keyword evidence="4" id="KW-1185">Reference proteome</keyword>
<dbReference type="InterPro" id="IPR029021">
    <property type="entry name" value="Prot-tyrosine_phosphatase-like"/>
</dbReference>
<dbReference type="EMBL" id="FONX01000019">
    <property type="protein sequence ID" value="SFF24202.1"/>
    <property type="molecule type" value="Genomic_DNA"/>
</dbReference>
<dbReference type="InterPro" id="IPR000387">
    <property type="entry name" value="Tyr_Pase_dom"/>
</dbReference>
<dbReference type="OrthoDB" id="1188001at2"/>
<dbReference type="Proteomes" id="UP000199119">
    <property type="component" value="Unassembled WGS sequence"/>
</dbReference>
<dbReference type="PROSITE" id="PS50056">
    <property type="entry name" value="TYR_PHOSPHATASE_2"/>
    <property type="match status" value="1"/>
</dbReference>
<evidence type="ECO:0000256" key="1">
    <source>
        <dbReference type="ARBA" id="ARBA00009580"/>
    </source>
</evidence>
<comment type="similarity">
    <text evidence="1">Belongs to the protein-tyrosine phosphatase family.</text>
</comment>
<dbReference type="InterPro" id="IPR026893">
    <property type="entry name" value="Tyr/Ser_Pase_IphP-type"/>
</dbReference>
<feature type="domain" description="Tyrosine specific protein phosphatases" evidence="2">
    <location>
        <begin position="126"/>
        <end position="166"/>
    </location>
</feature>
<reference evidence="4" key="1">
    <citation type="submission" date="2016-10" db="EMBL/GenBank/DDBJ databases">
        <authorList>
            <person name="Varghese N."/>
            <person name="Submissions S."/>
        </authorList>
    </citation>
    <scope>NUCLEOTIDE SEQUENCE [LARGE SCALE GENOMIC DNA]</scope>
    <source>
        <strain evidence="4">DSM 27981</strain>
    </source>
</reference>
<name>A0A1I2H3F2_9BURK</name>
<dbReference type="PROSITE" id="PS00383">
    <property type="entry name" value="TYR_PHOSPHATASE_1"/>
    <property type="match status" value="1"/>
</dbReference>
<evidence type="ECO:0000313" key="4">
    <source>
        <dbReference type="Proteomes" id="UP000199119"/>
    </source>
</evidence>
<sequence length="250" mass="27446">MSSYTRSLPLSGATNFRDLGGYAGQDGRPVRWRRLFRSDHLASLTAQDTQVLEPLRLARVIDFRGEAESASLAYAMPGVAYHALPIEPTVVQRSKEMALAGEQLTPAIAVALMQDTYRAFVSDNAAQFAALFEHLLQSDAPLVFHCTAGKDRTGFAAALILLALGVPRDVVMQDYLLTNGLYQPPGHFLRAAPAEVMNVLWRVQEDFLHAALDVVERDHGGLDRYLQARLGVGPAERVRLMQMYLQGPGG</sequence>
<dbReference type="PANTHER" id="PTHR31126">
    <property type="entry name" value="TYROSINE-PROTEIN PHOSPHATASE"/>
    <property type="match status" value="1"/>
</dbReference>
<accession>A0A1I2H3F2</accession>
<dbReference type="SUPFAM" id="SSF52799">
    <property type="entry name" value="(Phosphotyrosine protein) phosphatases II"/>
    <property type="match status" value="1"/>
</dbReference>
<evidence type="ECO:0000313" key="3">
    <source>
        <dbReference type="EMBL" id="SFF24202.1"/>
    </source>
</evidence>
<dbReference type="GO" id="GO:0004721">
    <property type="term" value="F:phosphoprotein phosphatase activity"/>
    <property type="evidence" value="ECO:0007669"/>
    <property type="project" value="InterPro"/>
</dbReference>
<dbReference type="RefSeq" id="WP_092941517.1">
    <property type="nucleotide sequence ID" value="NZ_FONX01000019.1"/>
</dbReference>
<dbReference type="STRING" id="1177982.SAMN04489711_11916"/>
<evidence type="ECO:0000259" key="2">
    <source>
        <dbReference type="PROSITE" id="PS50056"/>
    </source>
</evidence>
<dbReference type="Pfam" id="PF13350">
    <property type="entry name" value="Y_phosphatase3"/>
    <property type="match status" value="1"/>
</dbReference>
<dbReference type="InterPro" id="IPR016130">
    <property type="entry name" value="Tyr_Pase_AS"/>
</dbReference>
<proteinExistence type="inferred from homology"/>
<organism evidence="3 4">
    <name type="scientific">Paracidovorax wautersii</name>
    <dbReference type="NCBI Taxonomy" id="1177982"/>
    <lineage>
        <taxon>Bacteria</taxon>
        <taxon>Pseudomonadati</taxon>
        <taxon>Pseudomonadota</taxon>
        <taxon>Betaproteobacteria</taxon>
        <taxon>Burkholderiales</taxon>
        <taxon>Comamonadaceae</taxon>
        <taxon>Paracidovorax</taxon>
    </lineage>
</organism>
<dbReference type="Gene3D" id="3.90.190.10">
    <property type="entry name" value="Protein tyrosine phosphatase superfamily"/>
    <property type="match status" value="1"/>
</dbReference>
<gene>
    <name evidence="3" type="ORF">SAMN04489711_11916</name>
</gene>